<evidence type="ECO:0008006" key="6">
    <source>
        <dbReference type="Google" id="ProtNLM"/>
    </source>
</evidence>
<evidence type="ECO:0000256" key="1">
    <source>
        <dbReference type="SAM" id="Phobius"/>
    </source>
</evidence>
<organism evidence="3 5">
    <name type="scientific">Thalassovita autumnalis</name>
    <dbReference type="NCBI Taxonomy" id="2072972"/>
    <lineage>
        <taxon>Bacteria</taxon>
        <taxon>Pseudomonadati</taxon>
        <taxon>Pseudomonadota</taxon>
        <taxon>Alphaproteobacteria</taxon>
        <taxon>Rhodobacterales</taxon>
        <taxon>Roseobacteraceae</taxon>
        <taxon>Thalassovita</taxon>
    </lineage>
</organism>
<keyword evidence="1" id="KW-0812">Transmembrane</keyword>
<dbReference type="AlphaFoldDB" id="A0A0N7LWN6"/>
<proteinExistence type="predicted"/>
<feature type="transmembrane region" description="Helical" evidence="1">
    <location>
        <begin position="6"/>
        <end position="24"/>
    </location>
</feature>
<keyword evidence="1" id="KW-0472">Membrane</keyword>
<evidence type="ECO:0000313" key="4">
    <source>
        <dbReference type="Proteomes" id="UP000051086"/>
    </source>
</evidence>
<protein>
    <recommendedName>
        <fullName evidence="6">NfeD-like C-terminal domain-containing protein</fullName>
    </recommendedName>
</protein>
<name>A0A0N7LWN6_9RHOB</name>
<feature type="transmembrane region" description="Helical" evidence="1">
    <location>
        <begin position="54"/>
        <end position="72"/>
    </location>
</feature>
<keyword evidence="4" id="KW-1185">Reference proteome</keyword>
<reference evidence="2 4" key="2">
    <citation type="submission" date="2015-09" db="EMBL/GenBank/DDBJ databases">
        <authorList>
            <person name="Rodrigo-Torres L."/>
            <person name="Arahal D.R."/>
        </authorList>
    </citation>
    <scope>NUCLEOTIDE SEQUENCE [LARGE SCALE GENOMIC DNA]</scope>
    <source>
        <strain evidence="2 4">CECT 5118</strain>
    </source>
</reference>
<gene>
    <name evidence="2" type="ORF">TL5118_03571</name>
    <name evidence="3" type="ORF">TL5120_02811</name>
</gene>
<reference evidence="3 5" key="1">
    <citation type="submission" date="2015-09" db="EMBL/GenBank/DDBJ databases">
        <authorList>
            <consortium name="Swine Surveillance"/>
        </authorList>
    </citation>
    <scope>NUCLEOTIDE SEQUENCE [LARGE SCALE GENOMIC DNA]</scope>
    <source>
        <strain evidence="3 5">5120</strain>
    </source>
</reference>
<evidence type="ECO:0000313" key="3">
    <source>
        <dbReference type="EMBL" id="CUH73005.1"/>
    </source>
</evidence>
<dbReference type="RefSeq" id="WP_306345427.1">
    <property type="nucleotide sequence ID" value="NZ_CYSB01000040.1"/>
</dbReference>
<accession>A0A0N7LWN6</accession>
<sequence length="88" mass="9495">MSVFEIWWVWLAVALGLGIAEIFLPGSIFLGFAAGAALTAPLAAWGGLSVPQLAVAFAVLSLIAWLVMRRVFGFRQSGRKVFDNDIND</sequence>
<evidence type="ECO:0000313" key="5">
    <source>
        <dbReference type="Proteomes" id="UP000051887"/>
    </source>
</evidence>
<dbReference type="Proteomes" id="UP000051086">
    <property type="component" value="Unassembled WGS sequence"/>
</dbReference>
<dbReference type="EMBL" id="CYSC01000035">
    <property type="protein sequence ID" value="CUH73005.1"/>
    <property type="molecule type" value="Genomic_DNA"/>
</dbReference>
<keyword evidence="1" id="KW-1133">Transmembrane helix</keyword>
<evidence type="ECO:0000313" key="2">
    <source>
        <dbReference type="EMBL" id="CUH69602.1"/>
    </source>
</evidence>
<dbReference type="EMBL" id="CYSB01000040">
    <property type="protein sequence ID" value="CUH69602.1"/>
    <property type="molecule type" value="Genomic_DNA"/>
</dbReference>
<dbReference type="Proteomes" id="UP000051887">
    <property type="component" value="Unassembled WGS sequence"/>
</dbReference>